<evidence type="ECO:0000313" key="2">
    <source>
        <dbReference type="Proteomes" id="UP000694255"/>
    </source>
</evidence>
<gene>
    <name evidence="1" type="ORF">J8A68_001525</name>
</gene>
<keyword evidence="2" id="KW-1185">Reference proteome</keyword>
<dbReference type="OrthoDB" id="4025959at2759"/>
<evidence type="ECO:0008006" key="3">
    <source>
        <dbReference type="Google" id="ProtNLM"/>
    </source>
</evidence>
<protein>
    <recommendedName>
        <fullName evidence="3">Meiotic recombination protein REC114</fullName>
    </recommendedName>
</protein>
<dbReference type="GO" id="GO:0007131">
    <property type="term" value="P:reciprocal meiotic recombination"/>
    <property type="evidence" value="ECO:0007669"/>
    <property type="project" value="InterPro"/>
</dbReference>
<dbReference type="Proteomes" id="UP000694255">
    <property type="component" value="Unassembled WGS sequence"/>
</dbReference>
<evidence type="ECO:0000313" key="1">
    <source>
        <dbReference type="EMBL" id="KAG7664939.1"/>
    </source>
</evidence>
<sequence length="289" mass="33300">MSSKVHHFNITKYSIYKDNQAWFHYPQRSEISINFLTLEDISDEVNVTILWRGTTIDKFKLFITEKCYTSLLSKCPCLGVKQCDAYGRILKRFQISLENEQAFKECLKLLENEFLFRNGAPKGDSAHPLTTSGSQQLFSSQQLVASQRPVASQQLVASQHPVANQSQIIDYTSQLTEPQSIMHRGYTMYPNLVRNCQPVHTFPTSSIYASQQDLSYPLETSTAKPIRQPINMFPLEYTNLTEKIVLPPKDLDDLKKLTDNELRRLIRSTLEDKEFENFIHRLENIISGL</sequence>
<name>A0A8J5V441_9ASCO</name>
<reference evidence="1 2" key="1">
    <citation type="journal article" date="2021" name="DNA Res.">
        <title>Genome analysis of Candida subhashii reveals its hybrid nature and dual mitochondrial genome conformations.</title>
        <authorList>
            <person name="Mixao V."/>
            <person name="Hegedusova E."/>
            <person name="Saus E."/>
            <person name="Pryszcz L.P."/>
            <person name="Cillingova A."/>
            <person name="Nosek J."/>
            <person name="Gabaldon T."/>
        </authorList>
    </citation>
    <scope>NUCLEOTIDE SEQUENCE [LARGE SCALE GENOMIC DNA]</scope>
    <source>
        <strain evidence="1 2">CBS 10753</strain>
    </source>
</reference>
<proteinExistence type="predicted"/>
<comment type="caution">
    <text evidence="1">The sequence shown here is derived from an EMBL/GenBank/DDBJ whole genome shotgun (WGS) entry which is preliminary data.</text>
</comment>
<organism evidence="1 2">
    <name type="scientific">[Candida] subhashii</name>
    <dbReference type="NCBI Taxonomy" id="561895"/>
    <lineage>
        <taxon>Eukaryota</taxon>
        <taxon>Fungi</taxon>
        <taxon>Dikarya</taxon>
        <taxon>Ascomycota</taxon>
        <taxon>Saccharomycotina</taxon>
        <taxon>Pichiomycetes</taxon>
        <taxon>Debaryomycetaceae</taxon>
        <taxon>Spathaspora</taxon>
    </lineage>
</organism>
<dbReference type="EMBL" id="JAGSYN010000057">
    <property type="protein sequence ID" value="KAG7664939.1"/>
    <property type="molecule type" value="Genomic_DNA"/>
</dbReference>
<dbReference type="GeneID" id="73468326"/>
<dbReference type="AlphaFoldDB" id="A0A8J5V441"/>
<dbReference type="RefSeq" id="XP_049265171.1">
    <property type="nucleotide sequence ID" value="XM_049405186.1"/>
</dbReference>
<dbReference type="InterPro" id="IPR004354">
    <property type="entry name" value="Meiotic_Rec114"/>
</dbReference>
<dbReference type="Pfam" id="PF03525">
    <property type="entry name" value="Meiotic_rec114"/>
    <property type="match status" value="1"/>
</dbReference>
<accession>A0A8J5V441</accession>